<dbReference type="OrthoDB" id="580775at2"/>
<evidence type="ECO:0000313" key="2">
    <source>
        <dbReference type="Proteomes" id="UP000289792"/>
    </source>
</evidence>
<dbReference type="RefSeq" id="WP_129015592.1">
    <property type="nucleotide sequence ID" value="NZ_SDDZ01000001.1"/>
</dbReference>
<protein>
    <submittedName>
        <fullName evidence="1">Phenylacetate--CoA ligase family protein</fullName>
    </submittedName>
</protein>
<evidence type="ECO:0000313" key="1">
    <source>
        <dbReference type="EMBL" id="RXJ52457.1"/>
    </source>
</evidence>
<dbReference type="PANTHER" id="PTHR36932:SF1">
    <property type="entry name" value="CAPSULAR POLYSACCHARIDE BIOSYNTHESIS PROTEIN"/>
    <property type="match status" value="1"/>
</dbReference>
<dbReference type="PANTHER" id="PTHR36932">
    <property type="entry name" value="CAPSULAR POLYSACCHARIDE BIOSYNTHESIS PROTEIN"/>
    <property type="match status" value="1"/>
</dbReference>
<organism evidence="1 2">
    <name type="scientific">Gelidibacter gilvus</name>
    <dbReference type="NCBI Taxonomy" id="59602"/>
    <lineage>
        <taxon>Bacteria</taxon>
        <taxon>Pseudomonadati</taxon>
        <taxon>Bacteroidota</taxon>
        <taxon>Flavobacteriia</taxon>
        <taxon>Flavobacteriales</taxon>
        <taxon>Flavobacteriaceae</taxon>
        <taxon>Gelidibacter</taxon>
    </lineage>
</organism>
<dbReference type="AlphaFoldDB" id="A0A4Q0XLE6"/>
<keyword evidence="1" id="KW-0436">Ligase</keyword>
<name>A0A4Q0XLE6_9FLAO</name>
<dbReference type="SUPFAM" id="SSF56801">
    <property type="entry name" value="Acetyl-CoA synthetase-like"/>
    <property type="match status" value="1"/>
</dbReference>
<proteinExistence type="predicted"/>
<accession>A0A4Q0XLE6</accession>
<comment type="caution">
    <text evidence="1">The sequence shown here is derived from an EMBL/GenBank/DDBJ whole genome shotgun (WGS) entry which is preliminary data.</text>
</comment>
<dbReference type="GO" id="GO:0016874">
    <property type="term" value="F:ligase activity"/>
    <property type="evidence" value="ECO:0007669"/>
    <property type="project" value="UniProtKB-KW"/>
</dbReference>
<dbReference type="InterPro" id="IPR042099">
    <property type="entry name" value="ANL_N_sf"/>
</dbReference>
<gene>
    <name evidence="1" type="ORF">ESZ48_01800</name>
</gene>
<reference evidence="1 2" key="1">
    <citation type="submission" date="2019-01" db="EMBL/GenBank/DDBJ databases">
        <title>Genome sequence of the Antarctic species Gelidibacter gilvus ACAM 158(T).</title>
        <authorList>
            <person name="Bowman J.P."/>
        </authorList>
    </citation>
    <scope>NUCLEOTIDE SEQUENCE [LARGE SCALE GENOMIC DNA]</scope>
    <source>
        <strain evidence="1 2">IC158</strain>
    </source>
</reference>
<keyword evidence="2" id="KW-1185">Reference proteome</keyword>
<sequence>MNLFDLSLKLNGFPIKEARRVLVSIQNLNEEGFRDYIEKQKVQIVNYHLKHNPFYQSVFKETRFTNWDAVPIMTKRDLQQPLINRLSEGFSPKNVYVNKTSGSSGDPFVFAKDKFCHALTWTIIQDRFGWFNLNFNSSKQARFYGIPLDKKGYYQERFKDVLSGRFRFSVYDFSDVALEGFLKKFRTTSFDYINGYTSAIVQFAKFLEKREVILTSVCPTLKACVVTSEMLFENDKLLMEKQFGIPVVNEYGASELDLIAFQNPKDEWIVNSETLFVEIVDDNNQVLPYGEEGRVVITSLYNKAHPFIRYDIGDVGILSKESTLQKPQLQKLIGRTNDLAILPSGKKAAGLTFYYITKSIVEDDGNVKEFMIEQLDLQTFKIIYVSNEKLSDSQTKIIIKEIENYLEKGLTIIFERQTRLKRSKSGKLKQFTSLLNKI</sequence>
<dbReference type="Gene3D" id="3.40.50.12780">
    <property type="entry name" value="N-terminal domain of ligase-like"/>
    <property type="match status" value="1"/>
</dbReference>
<dbReference type="InterPro" id="IPR053158">
    <property type="entry name" value="CapK_Type1_Caps_Biosynth"/>
</dbReference>
<dbReference type="EMBL" id="SDDZ01000001">
    <property type="protein sequence ID" value="RXJ52457.1"/>
    <property type="molecule type" value="Genomic_DNA"/>
</dbReference>
<dbReference type="Proteomes" id="UP000289792">
    <property type="component" value="Unassembled WGS sequence"/>
</dbReference>